<dbReference type="Pfam" id="PF07510">
    <property type="entry name" value="GmrSD_C"/>
    <property type="match status" value="1"/>
</dbReference>
<feature type="domain" description="GmrSD restriction endonucleases N-terminal" evidence="1">
    <location>
        <begin position="10"/>
        <end position="241"/>
    </location>
</feature>
<dbReference type="Pfam" id="PF03235">
    <property type="entry name" value="GmrSD_N"/>
    <property type="match status" value="1"/>
</dbReference>
<dbReference type="AlphaFoldDB" id="A0A857KYF3"/>
<gene>
    <name evidence="4" type="ORF">GII30_12905</name>
</gene>
<dbReference type="REBASE" id="661062">
    <property type="entry name" value="Gam27808GmrSDP"/>
</dbReference>
<dbReference type="PANTHER" id="PTHR35149:SF1">
    <property type="entry name" value="DUF5655 DOMAIN-CONTAINING PROTEIN"/>
    <property type="match status" value="1"/>
</dbReference>
<dbReference type="Pfam" id="PF18755">
    <property type="entry name" value="RAMA"/>
    <property type="match status" value="1"/>
</dbReference>
<dbReference type="REBASE" id="661061">
    <property type="entry name" value="Gam368GmrSDP"/>
</dbReference>
<protein>
    <submittedName>
        <fullName evidence="4">DUF262 domain-containing protein</fullName>
    </submittedName>
</protein>
<evidence type="ECO:0000259" key="2">
    <source>
        <dbReference type="Pfam" id="PF07510"/>
    </source>
</evidence>
<organism evidence="4">
    <name type="scientific">Gordonia amarae</name>
    <dbReference type="NCBI Taxonomy" id="36821"/>
    <lineage>
        <taxon>Bacteria</taxon>
        <taxon>Bacillati</taxon>
        <taxon>Actinomycetota</taxon>
        <taxon>Actinomycetes</taxon>
        <taxon>Mycobacteriales</taxon>
        <taxon>Gordoniaceae</taxon>
        <taxon>Gordonia</taxon>
    </lineage>
</organism>
<dbReference type="RefSeq" id="WP_040513959.1">
    <property type="nucleotide sequence ID" value="NZ_CP045804.1"/>
</dbReference>
<feature type="domain" description="GmrSD restriction endonucleases C-terminal" evidence="2">
    <location>
        <begin position="442"/>
        <end position="584"/>
    </location>
</feature>
<dbReference type="REBASE" id="488929">
    <property type="entry name" value="Gam372GmrSDP"/>
</dbReference>
<evidence type="ECO:0000259" key="3">
    <source>
        <dbReference type="Pfam" id="PF18755"/>
    </source>
</evidence>
<reference evidence="4" key="1">
    <citation type="journal article" date="2021" name="Nat. Microbiol.">
        <title>Cocultivation of an ultrasmall environmental parasitic bacterium with lytic ability against bacteria associated with wastewater foams.</title>
        <authorList>
            <person name="Batinovic S."/>
            <person name="Rose J.J.A."/>
            <person name="Ratcliffe J."/>
            <person name="Seviour R.J."/>
            <person name="Petrovski S."/>
        </authorList>
    </citation>
    <scope>NUCLEOTIDE SEQUENCE</scope>
    <source>
        <strain evidence="4">CON44</strain>
    </source>
</reference>
<accession>A0A857KYF3</accession>
<evidence type="ECO:0000259" key="1">
    <source>
        <dbReference type="Pfam" id="PF03235"/>
    </source>
</evidence>
<sequence>MDTHKRTPQQLFNQPQHLVIPLFQRKYVWDEEDQWAPLWKDVRRIANLTLENPMARPQHFMGAVVLQAQAVTTANVPTWNVIDGQQRLTTLQLLMDAVSAVISERGAEKSAEQLDMLTHNPTAFVADGESALKIRHLNVDRAAFSEVMEAPVPVDYVSLTHSRTLIAQCHAYMTARAEEWLNEGEGDIAQRATVLADALQSQLQLVTIELTAEEDSQEIFETLNARGAPLTAADLVRNYVFQMLDAEGADTEKVYHQGWPFESKFWEKEISFGRRKVSRSSLFLNQWLVSRIGEEISPHSTFSRFKSYVKHSGPAMTALLPDLKQQADLYERWSVNAEESSRQLDPVEMAVYRMRASGIELLTPLLLWLHEPGKDVDAAVVAGVIGHAESWLYRRQLLRLSNSDLGRIVADFIGTSSRSEPADLPDRIQRYLRRLNAVSTYWPGDTELRTALITAPVYSRFPRARLRAFLEAVEDKYRSETKQPQVPRTSLPIEHLLPQKWQEHWPVADEVEATERQAHVNRLGNLTLLTTSLNSKVSNGAWDQKRAALQDHNTITMTGRVLTATADAAWNEELIDKRTHTLIDALLSIWPVPDGHEGVVAGQQPVSGDDVEIKHLVAAGLLKAGDQIVGRKPNEVGTITESGIDCGGNPFWSPSGAARFVRGGGHTNGWRYWSLKDGRKLADVRDEYLTKPEPTQ</sequence>
<dbReference type="InterPro" id="IPR040843">
    <property type="entry name" value="RAMA"/>
</dbReference>
<dbReference type="InterPro" id="IPR004919">
    <property type="entry name" value="GmrSD_N"/>
</dbReference>
<evidence type="ECO:0000313" key="4">
    <source>
        <dbReference type="EMBL" id="QHN39937.1"/>
    </source>
</evidence>
<proteinExistence type="predicted"/>
<dbReference type="EMBL" id="CP045810">
    <property type="protein sequence ID" value="QHN39937.1"/>
    <property type="molecule type" value="Genomic_DNA"/>
</dbReference>
<dbReference type="InterPro" id="IPR011089">
    <property type="entry name" value="GmrSD_C"/>
</dbReference>
<dbReference type="PANTHER" id="PTHR35149">
    <property type="entry name" value="SLL5132 PROTEIN"/>
    <property type="match status" value="1"/>
</dbReference>
<feature type="domain" description="RAMA" evidence="3">
    <location>
        <begin position="607"/>
        <end position="691"/>
    </location>
</feature>
<name>A0A857KYF3_9ACTN</name>